<gene>
    <name evidence="7" type="primary">rluB</name>
    <name evidence="7" type="ORF">HMPREF9225_1503</name>
</gene>
<dbReference type="PANTHER" id="PTHR47683:SF2">
    <property type="entry name" value="RNA-BINDING S4 DOMAIN-CONTAINING PROTEIN"/>
    <property type="match status" value="1"/>
</dbReference>
<organism evidence="7 8">
    <name type="scientific">Peptoniphilus duerdenii ATCC BAA-1640</name>
    <dbReference type="NCBI Taxonomy" id="862517"/>
    <lineage>
        <taxon>Bacteria</taxon>
        <taxon>Bacillati</taxon>
        <taxon>Bacillota</taxon>
        <taxon>Tissierellia</taxon>
        <taxon>Tissierellales</taxon>
        <taxon>Peptoniphilaceae</taxon>
        <taxon>Peptoniphilus</taxon>
    </lineage>
</organism>
<dbReference type="Gene3D" id="3.30.70.580">
    <property type="entry name" value="Pseudouridine synthase I, catalytic domain, N-terminal subdomain"/>
    <property type="match status" value="1"/>
</dbReference>
<evidence type="ECO:0000259" key="6">
    <source>
        <dbReference type="SMART" id="SM00363"/>
    </source>
</evidence>
<dbReference type="PANTHER" id="PTHR47683">
    <property type="entry name" value="PSEUDOURIDINE SYNTHASE FAMILY PROTEIN-RELATED"/>
    <property type="match status" value="1"/>
</dbReference>
<dbReference type="InterPro" id="IPR002942">
    <property type="entry name" value="S4_RNA-bd"/>
</dbReference>
<dbReference type="InterPro" id="IPR050343">
    <property type="entry name" value="RsuA_PseudoU_synthase"/>
</dbReference>
<dbReference type="CDD" id="cd00165">
    <property type="entry name" value="S4"/>
    <property type="match status" value="1"/>
</dbReference>
<dbReference type="InterPro" id="IPR020103">
    <property type="entry name" value="PsdUridine_synth_cat_dom_sf"/>
</dbReference>
<dbReference type="GO" id="GO:0000455">
    <property type="term" value="P:enzyme-directed rRNA pseudouridine synthesis"/>
    <property type="evidence" value="ECO:0007669"/>
    <property type="project" value="UniProtKB-ARBA"/>
</dbReference>
<dbReference type="CDD" id="cd02870">
    <property type="entry name" value="PseudoU_synth_RsuA_like"/>
    <property type="match status" value="1"/>
</dbReference>
<evidence type="ECO:0000256" key="4">
    <source>
        <dbReference type="PROSITE-ProRule" id="PRU00182"/>
    </source>
</evidence>
<comment type="similarity">
    <text evidence="1 5">Belongs to the pseudouridine synthase RsuA family.</text>
</comment>
<keyword evidence="3 5" id="KW-0413">Isomerase</keyword>
<evidence type="ECO:0000313" key="7">
    <source>
        <dbReference type="EMBL" id="EFM24932.1"/>
    </source>
</evidence>
<dbReference type="InterPro" id="IPR006145">
    <property type="entry name" value="PsdUridine_synth_RsuA/RluA"/>
</dbReference>
<dbReference type="InterPro" id="IPR020094">
    <property type="entry name" value="TruA/RsuA/RluB/E/F_N"/>
</dbReference>
<dbReference type="FunFam" id="3.30.70.1560:FF:000001">
    <property type="entry name" value="Pseudouridine synthase"/>
    <property type="match status" value="1"/>
</dbReference>
<dbReference type="FunFam" id="3.10.290.10:FF:000003">
    <property type="entry name" value="Pseudouridine synthase"/>
    <property type="match status" value="1"/>
</dbReference>
<dbReference type="EMBL" id="AEEH01000047">
    <property type="protein sequence ID" value="EFM24932.1"/>
    <property type="molecule type" value="Genomic_DNA"/>
</dbReference>
<dbReference type="GO" id="GO:0120159">
    <property type="term" value="F:rRNA pseudouridine synthase activity"/>
    <property type="evidence" value="ECO:0007669"/>
    <property type="project" value="UniProtKB-ARBA"/>
</dbReference>
<dbReference type="EC" id="5.4.99.-" evidence="5"/>
<evidence type="ECO:0000256" key="2">
    <source>
        <dbReference type="ARBA" id="ARBA00022884"/>
    </source>
</evidence>
<dbReference type="SUPFAM" id="SSF55120">
    <property type="entry name" value="Pseudouridine synthase"/>
    <property type="match status" value="1"/>
</dbReference>
<dbReference type="Proteomes" id="UP000003280">
    <property type="component" value="Unassembled WGS sequence"/>
</dbReference>
<keyword evidence="8" id="KW-1185">Reference proteome</keyword>
<dbReference type="Gene3D" id="3.10.290.10">
    <property type="entry name" value="RNA-binding S4 domain"/>
    <property type="match status" value="1"/>
</dbReference>
<dbReference type="GO" id="GO:0005829">
    <property type="term" value="C:cytosol"/>
    <property type="evidence" value="ECO:0007669"/>
    <property type="project" value="UniProtKB-ARBA"/>
</dbReference>
<evidence type="ECO:0000256" key="3">
    <source>
        <dbReference type="ARBA" id="ARBA00023235"/>
    </source>
</evidence>
<dbReference type="Gene3D" id="3.30.70.1560">
    <property type="entry name" value="Alpha-L RNA-binding motif"/>
    <property type="match status" value="1"/>
</dbReference>
<dbReference type="eggNOG" id="COG1187">
    <property type="taxonomic scope" value="Bacteria"/>
</dbReference>
<accession>E0NMW4</accession>
<evidence type="ECO:0000313" key="8">
    <source>
        <dbReference type="Proteomes" id="UP000003280"/>
    </source>
</evidence>
<dbReference type="PROSITE" id="PS01149">
    <property type="entry name" value="PSI_RSU"/>
    <property type="match status" value="1"/>
</dbReference>
<evidence type="ECO:0000256" key="1">
    <source>
        <dbReference type="ARBA" id="ARBA00008348"/>
    </source>
</evidence>
<name>E0NMW4_9FIRM</name>
<dbReference type="AlphaFoldDB" id="E0NMW4"/>
<dbReference type="Pfam" id="PF00849">
    <property type="entry name" value="PseudoU_synth_2"/>
    <property type="match status" value="1"/>
</dbReference>
<dbReference type="Pfam" id="PF01479">
    <property type="entry name" value="S4"/>
    <property type="match status" value="1"/>
</dbReference>
<feature type="domain" description="RNA-binding S4" evidence="6">
    <location>
        <begin position="1"/>
        <end position="63"/>
    </location>
</feature>
<dbReference type="NCBIfam" id="TIGR00093">
    <property type="entry name" value="pseudouridine synthase"/>
    <property type="match status" value="1"/>
</dbReference>
<dbReference type="SMART" id="SM00363">
    <property type="entry name" value="S4"/>
    <property type="match status" value="1"/>
</dbReference>
<dbReference type="InterPro" id="IPR042092">
    <property type="entry name" value="PsdUridine_s_RsuA/RluB/E/F_cat"/>
</dbReference>
<comment type="caution">
    <text evidence="7">The sequence shown here is derived from an EMBL/GenBank/DDBJ whole genome shotgun (WGS) entry which is preliminary data.</text>
</comment>
<evidence type="ECO:0000256" key="5">
    <source>
        <dbReference type="RuleBase" id="RU003887"/>
    </source>
</evidence>
<reference evidence="7 8" key="1">
    <citation type="submission" date="2010-07" db="EMBL/GenBank/DDBJ databases">
        <authorList>
            <person name="Muzny D."/>
            <person name="Qin X."/>
            <person name="Deng J."/>
            <person name="Jiang H."/>
            <person name="Liu Y."/>
            <person name="Qu J."/>
            <person name="Song X.-Z."/>
            <person name="Zhang L."/>
            <person name="Thornton R."/>
            <person name="Coyle M."/>
            <person name="Francisco L."/>
            <person name="Jackson L."/>
            <person name="Javaid M."/>
            <person name="Korchina V."/>
            <person name="Kovar C."/>
            <person name="Mata R."/>
            <person name="Mathew T."/>
            <person name="Ngo R."/>
            <person name="Nguyen L."/>
            <person name="Nguyen N."/>
            <person name="Okwuonu G."/>
            <person name="Ongeri F."/>
            <person name="Pham C."/>
            <person name="Simmons D."/>
            <person name="Wilczek-Boney K."/>
            <person name="Hale W."/>
            <person name="Jakkamsetti A."/>
            <person name="Pham P."/>
            <person name="Ruth R."/>
            <person name="San Lucas F."/>
            <person name="Warren J."/>
            <person name="Zhang J."/>
            <person name="Zhao Z."/>
            <person name="Zhou C."/>
            <person name="Zhu D."/>
            <person name="Lee S."/>
            <person name="Bess C."/>
            <person name="Blankenburg K."/>
            <person name="Forbes L."/>
            <person name="Fu Q."/>
            <person name="Gubbala S."/>
            <person name="Hirani K."/>
            <person name="Jayaseelan J.C."/>
            <person name="Lara F."/>
            <person name="Munidasa M."/>
            <person name="Palculict T."/>
            <person name="Patil S."/>
            <person name="Pu L.-L."/>
            <person name="Saada N."/>
            <person name="Tang L."/>
            <person name="Weissenberger G."/>
            <person name="Zhu Y."/>
            <person name="Hemphill L."/>
            <person name="Shang Y."/>
            <person name="Youmans B."/>
            <person name="Ayvaz T."/>
            <person name="Ross M."/>
            <person name="Santibanez J."/>
            <person name="Aqrawi P."/>
            <person name="Gross S."/>
            <person name="Joshi V."/>
            <person name="Fowler G."/>
            <person name="Nazareth L."/>
            <person name="Reid J."/>
            <person name="Worley K."/>
            <person name="Petrosino J."/>
            <person name="Highlander S."/>
            <person name="Gibbs R."/>
        </authorList>
    </citation>
    <scope>NUCLEOTIDE SEQUENCE [LARGE SCALE GENOMIC DNA]</scope>
    <source>
        <strain evidence="7 8">ATCC BAA-1640</strain>
    </source>
</reference>
<dbReference type="OrthoDB" id="9807213at2"/>
<sequence length="234" mass="26675">MRLQKYLAHAGVASRRTSEELILNGRVKVNGEVVTELGYKVDPLKDKVYFDDKKLKLVREYTYVMINKPIGIVSTAKDEKNRKTVVDLVPNDERIYPIGRLDIDTTGLLILTNDGELANKLMHPRKEIDKVYIATVEGTPSKSGLDKLRNGITIDGYKLSKSEIKILKSYESDSIVRVTIHEGRNRQVKKMFERIGNPVKKLKRISFGPIELANLEIGAYRYLTNEEIKELKSI</sequence>
<keyword evidence="2 4" id="KW-0694">RNA-binding</keyword>
<dbReference type="InterPro" id="IPR036986">
    <property type="entry name" value="S4_RNA-bd_sf"/>
</dbReference>
<dbReference type="HOGENOM" id="CLU_024979_1_2_9"/>
<dbReference type="RefSeq" id="WP_008902293.1">
    <property type="nucleotide sequence ID" value="NZ_GL397071.1"/>
</dbReference>
<dbReference type="InterPro" id="IPR018496">
    <property type="entry name" value="PsdUridine_synth_RsuA/RluB_CS"/>
</dbReference>
<protein>
    <recommendedName>
        <fullName evidence="5">Pseudouridine synthase</fullName>
        <ecNumber evidence="5">5.4.99.-</ecNumber>
    </recommendedName>
</protein>
<proteinExistence type="inferred from homology"/>
<dbReference type="InterPro" id="IPR000748">
    <property type="entry name" value="PsdUridine_synth_RsuA/RluB/E/F"/>
</dbReference>
<dbReference type="STRING" id="862517.HMPREF9225_1503"/>
<dbReference type="SUPFAM" id="SSF55174">
    <property type="entry name" value="Alpha-L RNA-binding motif"/>
    <property type="match status" value="1"/>
</dbReference>
<dbReference type="PROSITE" id="PS50889">
    <property type="entry name" value="S4"/>
    <property type="match status" value="1"/>
</dbReference>
<dbReference type="GO" id="GO:0003723">
    <property type="term" value="F:RNA binding"/>
    <property type="evidence" value="ECO:0007669"/>
    <property type="project" value="UniProtKB-KW"/>
</dbReference>